<dbReference type="PANTHER" id="PTHR35121:SF2">
    <property type="entry name" value="SWIM-TYPE DOMAIN-CONTAINING PROTEIN"/>
    <property type="match status" value="1"/>
</dbReference>
<evidence type="ECO:0000313" key="2">
    <source>
        <dbReference type="Proteomes" id="UP000230069"/>
    </source>
</evidence>
<reference evidence="1 2" key="1">
    <citation type="submission" date="2017-09" db="EMBL/GenBank/DDBJ databases">
        <title>WGS assembly of Aquilegia coerulea Goldsmith.</title>
        <authorList>
            <person name="Hodges S."/>
            <person name="Kramer E."/>
            <person name="Nordborg M."/>
            <person name="Tomkins J."/>
            <person name="Borevitz J."/>
            <person name="Derieg N."/>
            <person name="Yan J."/>
            <person name="Mihaltcheva S."/>
            <person name="Hayes R.D."/>
            <person name="Rokhsar D."/>
        </authorList>
    </citation>
    <scope>NUCLEOTIDE SEQUENCE [LARGE SCALE GENOMIC DNA]</scope>
    <source>
        <strain evidence="2">cv. Goldsmith</strain>
    </source>
</reference>
<dbReference type="InParanoid" id="A0A2G5DQ84"/>
<keyword evidence="2" id="KW-1185">Reference proteome</keyword>
<evidence type="ECO:0000313" key="1">
    <source>
        <dbReference type="EMBL" id="PIA45670.1"/>
    </source>
</evidence>
<dbReference type="OrthoDB" id="1696465at2759"/>
<dbReference type="Proteomes" id="UP000230069">
    <property type="component" value="Unassembled WGS sequence"/>
</dbReference>
<accession>A0A2G5DQ84</accession>
<organism evidence="1 2">
    <name type="scientific">Aquilegia coerulea</name>
    <name type="common">Rocky mountain columbine</name>
    <dbReference type="NCBI Taxonomy" id="218851"/>
    <lineage>
        <taxon>Eukaryota</taxon>
        <taxon>Viridiplantae</taxon>
        <taxon>Streptophyta</taxon>
        <taxon>Embryophyta</taxon>
        <taxon>Tracheophyta</taxon>
        <taxon>Spermatophyta</taxon>
        <taxon>Magnoliopsida</taxon>
        <taxon>Ranunculales</taxon>
        <taxon>Ranunculaceae</taxon>
        <taxon>Thalictroideae</taxon>
        <taxon>Aquilegia</taxon>
    </lineage>
</organism>
<proteinExistence type="predicted"/>
<sequence>MATGAAQGLIRCVLDVCLSLFDVDIERRPYHRNCTCALHKSKATRCYKVSGRNNKNISYPMRRSYSESCLMLADTNFTVSPSPSSPVNILQCGEKTKLQFCKEEECGSYIT</sequence>
<dbReference type="AlphaFoldDB" id="A0A2G5DQ84"/>
<dbReference type="PANTHER" id="PTHR35121">
    <property type="entry name" value="HOMEODOMAIN PROTEIN 8, PUTATIVE-RELATED"/>
    <property type="match status" value="1"/>
</dbReference>
<protein>
    <submittedName>
        <fullName evidence="1">Uncharacterized protein</fullName>
    </submittedName>
</protein>
<gene>
    <name evidence="1" type="ORF">AQUCO_01600119v1</name>
</gene>
<name>A0A2G5DQ84_AQUCA</name>
<dbReference type="FunCoup" id="A0A2G5DQ84">
    <property type="interactions" value="59"/>
</dbReference>
<dbReference type="EMBL" id="KZ305033">
    <property type="protein sequence ID" value="PIA45670.1"/>
    <property type="molecule type" value="Genomic_DNA"/>
</dbReference>